<dbReference type="GO" id="GO:0016614">
    <property type="term" value="F:oxidoreductase activity, acting on CH-OH group of donors"/>
    <property type="evidence" value="ECO:0007669"/>
    <property type="project" value="InterPro"/>
</dbReference>
<dbReference type="EC" id="1.-.-.-" evidence="8"/>
<dbReference type="SUPFAM" id="SSF54373">
    <property type="entry name" value="FAD-linked reductases, C-terminal domain"/>
    <property type="match status" value="1"/>
</dbReference>
<organism evidence="8 9">
    <name type="scientific">Mycolicibacter arupensis</name>
    <dbReference type="NCBI Taxonomy" id="342002"/>
    <lineage>
        <taxon>Bacteria</taxon>
        <taxon>Bacillati</taxon>
        <taxon>Actinomycetota</taxon>
        <taxon>Actinomycetes</taxon>
        <taxon>Mycobacteriales</taxon>
        <taxon>Mycobacteriaceae</taxon>
        <taxon>Mycolicibacter</taxon>
    </lineage>
</organism>
<evidence type="ECO:0000313" key="8">
    <source>
        <dbReference type="EMBL" id="TXI59557.1"/>
    </source>
</evidence>
<evidence type="ECO:0000256" key="3">
    <source>
        <dbReference type="ARBA" id="ARBA00022630"/>
    </source>
</evidence>
<reference evidence="8 9" key="1">
    <citation type="submission" date="2018-09" db="EMBL/GenBank/DDBJ databases">
        <title>Metagenome Assembled Genomes from an Advanced Water Purification Facility.</title>
        <authorList>
            <person name="Stamps B.W."/>
            <person name="Spear J.R."/>
        </authorList>
    </citation>
    <scope>NUCLEOTIDE SEQUENCE [LARGE SCALE GENOMIC DNA]</scope>
    <source>
        <strain evidence="8">Bin_29_2</strain>
    </source>
</reference>
<keyword evidence="4 5" id="KW-0274">FAD</keyword>
<dbReference type="PANTHER" id="PTHR11552:SF147">
    <property type="entry name" value="CHOLINE DEHYDROGENASE, MITOCHONDRIAL"/>
    <property type="match status" value="1"/>
</dbReference>
<evidence type="ECO:0000256" key="5">
    <source>
        <dbReference type="PIRSR" id="PIRSR000137-2"/>
    </source>
</evidence>
<evidence type="ECO:0000256" key="2">
    <source>
        <dbReference type="ARBA" id="ARBA00010790"/>
    </source>
</evidence>
<evidence type="ECO:0000259" key="7">
    <source>
        <dbReference type="Pfam" id="PF05199"/>
    </source>
</evidence>
<dbReference type="AlphaFoldDB" id="A0A5C7YDA4"/>
<comment type="caution">
    <text evidence="8">The sequence shown here is derived from an EMBL/GenBank/DDBJ whole genome shotgun (WGS) entry which is preliminary data.</text>
</comment>
<dbReference type="Proteomes" id="UP000321797">
    <property type="component" value="Unassembled WGS sequence"/>
</dbReference>
<comment type="cofactor">
    <cofactor evidence="1 5">
        <name>FAD</name>
        <dbReference type="ChEBI" id="CHEBI:57692"/>
    </cofactor>
</comment>
<dbReference type="PANTHER" id="PTHR11552">
    <property type="entry name" value="GLUCOSE-METHANOL-CHOLINE GMC OXIDOREDUCTASE"/>
    <property type="match status" value="1"/>
</dbReference>
<sequence length="482" mass="50015">MAAPVVHSDALIVGAGSSGSIVAALLSSDPSCRVTLLESGTGLTDPALAAQAADATQLPIGAASRLVRRYRGELTGAGGNAVTIVRGATIGGSGAVNGGYFCRGLPSDFAGFPPGWSWAEVLESFRAIETDFDFGGPQHGDAGPIPVRRTHEMCTGTRQFNDYVARSGFGWIADLNDATANGGVGAGAVPLNVTADGVRTGPGAAYLEPALSRANLRVLTQARVLRVDIRGGRAVAVEVVDQTGAVRLTADRIILCAGAIGSAHLLMLSGVGQAGMLRAAGIPVRAELPVGARCADHPEWLVAAPWPGTPGRPVLESVLHYDNMEIRPYTAGFASMIGEAAEPDPPQVGVALMTPRSRGRISLTPGDPRAAPRIEYRYDSEPADLTDLRRGVELVRELASLAGDAGQPRWSTSQHLCGSAPIGSDGDVHAVLDAQCRVRGIEGLWVIDGSALPRIPSRGPHASIAMLAHRAATMLLSQARIR</sequence>
<dbReference type="InterPro" id="IPR012132">
    <property type="entry name" value="GMC_OxRdtase"/>
</dbReference>
<dbReference type="PIRSF" id="PIRSF000137">
    <property type="entry name" value="Alcohol_oxidase"/>
    <property type="match status" value="1"/>
</dbReference>
<dbReference type="GO" id="GO:0050660">
    <property type="term" value="F:flavin adenine dinucleotide binding"/>
    <property type="evidence" value="ECO:0007669"/>
    <property type="project" value="InterPro"/>
</dbReference>
<evidence type="ECO:0000256" key="4">
    <source>
        <dbReference type="ARBA" id="ARBA00022827"/>
    </source>
</evidence>
<evidence type="ECO:0000259" key="6">
    <source>
        <dbReference type="Pfam" id="PF00732"/>
    </source>
</evidence>
<dbReference type="InterPro" id="IPR036188">
    <property type="entry name" value="FAD/NAD-bd_sf"/>
</dbReference>
<dbReference type="Pfam" id="PF05199">
    <property type="entry name" value="GMC_oxred_C"/>
    <property type="match status" value="1"/>
</dbReference>
<name>A0A5C7YDA4_9MYCO</name>
<dbReference type="SUPFAM" id="SSF51905">
    <property type="entry name" value="FAD/NAD(P)-binding domain"/>
    <property type="match status" value="1"/>
</dbReference>
<evidence type="ECO:0000256" key="1">
    <source>
        <dbReference type="ARBA" id="ARBA00001974"/>
    </source>
</evidence>
<feature type="domain" description="Glucose-methanol-choline oxidoreductase N-terminal" evidence="6">
    <location>
        <begin position="9"/>
        <end position="299"/>
    </location>
</feature>
<dbReference type="Gene3D" id="3.30.560.10">
    <property type="entry name" value="Glucose Oxidase, domain 3"/>
    <property type="match status" value="1"/>
</dbReference>
<dbReference type="InterPro" id="IPR023978">
    <property type="entry name" value="GMC_oxidoreductase_bact"/>
</dbReference>
<dbReference type="InterPro" id="IPR000172">
    <property type="entry name" value="GMC_OxRdtase_N"/>
</dbReference>
<dbReference type="RefSeq" id="WP_276759085.1">
    <property type="nucleotide sequence ID" value="NZ_SSGD01000013.1"/>
</dbReference>
<evidence type="ECO:0000313" key="9">
    <source>
        <dbReference type="Proteomes" id="UP000321797"/>
    </source>
</evidence>
<keyword evidence="8" id="KW-0560">Oxidoreductase</keyword>
<feature type="domain" description="Glucose-methanol-choline oxidoreductase C-terminal" evidence="7">
    <location>
        <begin position="355"/>
        <end position="468"/>
    </location>
</feature>
<proteinExistence type="inferred from homology"/>
<protein>
    <submittedName>
        <fullName evidence="8">Mycofactocin system GMC family oxidoreductase MftG</fullName>
        <ecNumber evidence="8">1.-.-.-</ecNumber>
    </submittedName>
</protein>
<comment type="similarity">
    <text evidence="2">Belongs to the GMC oxidoreductase family.</text>
</comment>
<dbReference type="EMBL" id="SSGD01000013">
    <property type="protein sequence ID" value="TXI59557.1"/>
    <property type="molecule type" value="Genomic_DNA"/>
</dbReference>
<feature type="binding site" evidence="5">
    <location>
        <position position="224"/>
    </location>
    <ligand>
        <name>FAD</name>
        <dbReference type="ChEBI" id="CHEBI:57692"/>
    </ligand>
</feature>
<dbReference type="NCBIfam" id="TIGR03970">
    <property type="entry name" value="Rv0697"/>
    <property type="match status" value="1"/>
</dbReference>
<dbReference type="Gene3D" id="3.50.50.60">
    <property type="entry name" value="FAD/NAD(P)-binding domain"/>
    <property type="match status" value="2"/>
</dbReference>
<accession>A0A5C7YDA4</accession>
<feature type="binding site" evidence="5">
    <location>
        <position position="449"/>
    </location>
    <ligand>
        <name>FAD</name>
        <dbReference type="ChEBI" id="CHEBI:57692"/>
    </ligand>
</feature>
<gene>
    <name evidence="8" type="primary">mftG</name>
    <name evidence="8" type="ORF">E6Q54_02770</name>
</gene>
<dbReference type="InterPro" id="IPR007867">
    <property type="entry name" value="GMC_OxRtase_C"/>
</dbReference>
<keyword evidence="3" id="KW-0285">Flavoprotein</keyword>
<dbReference type="Pfam" id="PF00732">
    <property type="entry name" value="GMC_oxred_N"/>
    <property type="match status" value="1"/>
</dbReference>